<dbReference type="EMBL" id="BMLZ01000050">
    <property type="protein sequence ID" value="GGP31084.1"/>
    <property type="molecule type" value="Genomic_DNA"/>
</dbReference>
<evidence type="ECO:0008006" key="12">
    <source>
        <dbReference type="Google" id="ProtNLM"/>
    </source>
</evidence>
<keyword evidence="1" id="KW-1003">Cell membrane</keyword>
<feature type="signal peptide" evidence="7">
    <location>
        <begin position="1"/>
        <end position="18"/>
    </location>
</feature>
<reference evidence="8" key="2">
    <citation type="journal article" date="2014" name="Int. J. Syst. Evol. Microbiol.">
        <title>Complete genome sequence of Corynebacterium casei LMG S-19264T (=DSM 44701T), isolated from a smear-ripened cheese.</title>
        <authorList>
            <consortium name="US DOE Joint Genome Institute (JGI-PGF)"/>
            <person name="Walter F."/>
            <person name="Albersmeier A."/>
            <person name="Kalinowski J."/>
            <person name="Ruckert C."/>
        </authorList>
    </citation>
    <scope>NUCLEOTIDE SEQUENCE</scope>
    <source>
        <strain evidence="8">CGMCC 1.8885</strain>
    </source>
</reference>
<reference evidence="9" key="1">
    <citation type="journal article" date="2014" name="Int. J. Syst. Evol. Microbiol.">
        <title>Complete genome of a new Firmicutes species belonging to the dominant human colonic microbiota ('Ruminococcus bicirculans') reveals two chromosomes and a selective capacity to utilize plant glucans.</title>
        <authorList>
            <consortium name="NISC Comparative Sequencing Program"/>
            <person name="Wegmann U."/>
            <person name="Louis P."/>
            <person name="Goesmann A."/>
            <person name="Henrissat B."/>
            <person name="Duncan S.H."/>
            <person name="Flint H.J."/>
        </authorList>
    </citation>
    <scope>NUCLEOTIDE SEQUENCE</scope>
    <source>
        <strain evidence="9">CGMCC 1.8884</strain>
    </source>
</reference>
<evidence type="ECO:0000313" key="10">
    <source>
        <dbReference type="Proteomes" id="UP000630135"/>
    </source>
</evidence>
<organism evidence="8 11">
    <name type="scientific">Deinococcus wulumuqiensis</name>
    <dbReference type="NCBI Taxonomy" id="980427"/>
    <lineage>
        <taxon>Bacteria</taxon>
        <taxon>Thermotogati</taxon>
        <taxon>Deinococcota</taxon>
        <taxon>Deinococci</taxon>
        <taxon>Deinococcales</taxon>
        <taxon>Deinococcaceae</taxon>
        <taxon>Deinococcus</taxon>
    </lineage>
</organism>
<evidence type="ECO:0000256" key="1">
    <source>
        <dbReference type="ARBA" id="ARBA00022475"/>
    </source>
</evidence>
<dbReference type="EMBL" id="BMMA01000043">
    <property type="protein sequence ID" value="GGI92263.1"/>
    <property type="molecule type" value="Genomic_DNA"/>
</dbReference>
<dbReference type="Gene3D" id="3.40.50.10610">
    <property type="entry name" value="ABC-type transport auxiliary lipoprotein component"/>
    <property type="match status" value="1"/>
</dbReference>
<sequence>MKNLLIASALLFSASALAQTAAPVAPATPAPETPAPVTPAPASAAPVSVSPALPKQVHIVVGDFQCGSYSCNGQVLADALTNALMQSGRFAVYERAQLKQGLNEGFIGGADAGTQLQGADVLVLGTVSAFGQNAGGGNACFMGVCMGAKTERITANLRIFDVKTSRIIGTAQVEGLSTGASGSLSIAGLQLGGSHSSGMDKAIAVMLNDAVQKLTATIPAPYYR</sequence>
<protein>
    <recommendedName>
        <fullName evidence="12">Curli production assembly/transport component CsgG</fullName>
    </recommendedName>
</protein>
<name>A0AAV4K7H7_9DEIO</name>
<evidence type="ECO:0000256" key="3">
    <source>
        <dbReference type="ARBA" id="ARBA00023136"/>
    </source>
</evidence>
<reference evidence="10" key="3">
    <citation type="journal article" date="2019" name="Int. J. Syst. Evol. Microbiol.">
        <title>The Global Catalogue of Microorganisms (GCM) 10K type strain sequencing project: providing services to taxonomists for standard genome sequencing and annotation.</title>
        <authorList>
            <consortium name="The Broad Institute Genomics Platform"/>
            <consortium name="The Broad Institute Genome Sequencing Center for Infectious Disease"/>
            <person name="Wu L."/>
            <person name="Ma J."/>
        </authorList>
    </citation>
    <scope>NUCLEOTIDE SEQUENCE [LARGE SCALE GENOMIC DNA]</scope>
    <source>
        <strain evidence="10">CGMCC 1.8884</strain>
    </source>
</reference>
<accession>A0AAV4K7H7</accession>
<keyword evidence="2 7" id="KW-0732">Signal</keyword>
<evidence type="ECO:0000256" key="5">
    <source>
        <dbReference type="ARBA" id="ARBA00023288"/>
    </source>
</evidence>
<evidence type="ECO:0000256" key="2">
    <source>
        <dbReference type="ARBA" id="ARBA00022729"/>
    </source>
</evidence>
<dbReference type="Proteomes" id="UP000630135">
    <property type="component" value="Unassembled WGS sequence"/>
</dbReference>
<feature type="chain" id="PRO_5043484051" description="Curli production assembly/transport component CsgG" evidence="7">
    <location>
        <begin position="19"/>
        <end position="224"/>
    </location>
</feature>
<comment type="caution">
    <text evidence="8">The sequence shown here is derived from an EMBL/GenBank/DDBJ whole genome shotgun (WGS) entry which is preliminary data.</text>
</comment>
<evidence type="ECO:0000313" key="8">
    <source>
        <dbReference type="EMBL" id="GGI92263.1"/>
    </source>
</evidence>
<evidence type="ECO:0000256" key="4">
    <source>
        <dbReference type="ARBA" id="ARBA00023139"/>
    </source>
</evidence>
<dbReference type="PANTHER" id="PTHR41164:SF1">
    <property type="entry name" value="CURLI PRODUCTION ASSEMBLY_TRANSPORT COMPONENT CSGG"/>
    <property type="match status" value="1"/>
</dbReference>
<dbReference type="Proteomes" id="UP000652720">
    <property type="component" value="Unassembled WGS sequence"/>
</dbReference>
<feature type="compositionally biased region" description="Pro residues" evidence="6">
    <location>
        <begin position="26"/>
        <end position="39"/>
    </location>
</feature>
<feature type="region of interest" description="Disordered" evidence="6">
    <location>
        <begin position="25"/>
        <end position="44"/>
    </location>
</feature>
<dbReference type="InterPro" id="IPR005534">
    <property type="entry name" value="Curli_assmbl/transp-comp_CsgG"/>
</dbReference>
<evidence type="ECO:0000313" key="9">
    <source>
        <dbReference type="EMBL" id="GGP31084.1"/>
    </source>
</evidence>
<gene>
    <name evidence="9" type="ORF">GCM10008021_27350</name>
    <name evidence="8" type="ORF">GCM10010914_28510</name>
</gene>
<dbReference type="SUPFAM" id="SSF52964">
    <property type="entry name" value="TolB, N-terminal domain"/>
    <property type="match status" value="1"/>
</dbReference>
<dbReference type="PANTHER" id="PTHR41164">
    <property type="entry name" value="CURLI PRODUCTION ASSEMBLY/TRANSPORT COMPONENT CSGG"/>
    <property type="match status" value="1"/>
</dbReference>
<dbReference type="Pfam" id="PF03783">
    <property type="entry name" value="CsgG"/>
    <property type="match status" value="1"/>
</dbReference>
<evidence type="ECO:0000313" key="11">
    <source>
        <dbReference type="Proteomes" id="UP000652720"/>
    </source>
</evidence>
<reference evidence="8" key="4">
    <citation type="submission" date="2023-08" db="EMBL/GenBank/DDBJ databases">
        <authorList>
            <person name="Sun Q."/>
            <person name="Zhou Y."/>
        </authorList>
    </citation>
    <scope>NUCLEOTIDE SEQUENCE</scope>
    <source>
        <strain evidence="9">CGMCC 1.8884</strain>
        <strain evidence="8">CGMCC 1.8885</strain>
    </source>
</reference>
<dbReference type="AlphaFoldDB" id="A0AAV4K7H7"/>
<keyword evidence="10" id="KW-1185">Reference proteome</keyword>
<dbReference type="GeneID" id="59165691"/>
<dbReference type="GO" id="GO:0030288">
    <property type="term" value="C:outer membrane-bounded periplasmic space"/>
    <property type="evidence" value="ECO:0007669"/>
    <property type="project" value="InterPro"/>
</dbReference>
<keyword evidence="5" id="KW-0449">Lipoprotein</keyword>
<evidence type="ECO:0000256" key="6">
    <source>
        <dbReference type="SAM" id="MobiDB-lite"/>
    </source>
</evidence>
<keyword evidence="4" id="KW-0564">Palmitate</keyword>
<evidence type="ECO:0000256" key="7">
    <source>
        <dbReference type="SAM" id="SignalP"/>
    </source>
</evidence>
<proteinExistence type="predicted"/>
<keyword evidence="3" id="KW-0472">Membrane</keyword>
<dbReference type="RefSeq" id="WP_017871310.1">
    <property type="nucleotide sequence ID" value="NZ_BMLZ01000050.1"/>
</dbReference>